<dbReference type="Gene3D" id="3.40.190.10">
    <property type="entry name" value="Periplasmic binding protein-like II"/>
    <property type="match status" value="1"/>
</dbReference>
<dbReference type="SUPFAM" id="SSF53850">
    <property type="entry name" value="Periplasmic binding protein-like II"/>
    <property type="match status" value="1"/>
</dbReference>
<reference evidence="1" key="1">
    <citation type="submission" date="2019-04" db="EMBL/GenBank/DDBJ databases">
        <authorList>
            <consortium name="Pathogen Informatics"/>
        </authorList>
    </citation>
    <scope>NUCLEOTIDE SEQUENCE</scope>
    <source>
        <strain evidence="1">NCTC9183</strain>
    </source>
</reference>
<accession>A0A4P0YHN3</accession>
<proteinExistence type="predicted"/>
<gene>
    <name evidence="1" type="ORF">NCTC9183_06596</name>
</gene>
<protein>
    <submittedName>
        <fullName evidence="1">Glycerol-3-phosphate ABC transporter</fullName>
    </submittedName>
</protein>
<evidence type="ECO:0000313" key="1">
    <source>
        <dbReference type="EMBL" id="VTM59960.1"/>
    </source>
</evidence>
<dbReference type="EMBL" id="CABDVL010000003">
    <property type="protein sequence ID" value="VTM59960.1"/>
    <property type="molecule type" value="Genomic_DNA"/>
</dbReference>
<organism evidence="1">
    <name type="scientific">Klebsiella pneumoniae</name>
    <dbReference type="NCBI Taxonomy" id="573"/>
    <lineage>
        <taxon>Bacteria</taxon>
        <taxon>Pseudomonadati</taxon>
        <taxon>Pseudomonadota</taxon>
        <taxon>Gammaproteobacteria</taxon>
        <taxon>Enterobacterales</taxon>
        <taxon>Enterobacteriaceae</taxon>
        <taxon>Klebsiella/Raoultella group</taxon>
        <taxon>Klebsiella</taxon>
        <taxon>Klebsiella pneumoniae complex</taxon>
    </lineage>
</organism>
<dbReference type="AlphaFoldDB" id="A0A4P0YHN3"/>
<sequence length="105" mass="11705">MKCGYASGWQGWIQIENFSAWHGLPVATKNNGFDGTDAVLEFNKPEQVKHIALLEEMNKKGDFSYFGRKDESTEKFYKATAPLPLPRPARWPISASTPNLTTASA</sequence>
<name>A0A4P0YHN3_KLEPN</name>
<dbReference type="Proteomes" id="UP000507695">
    <property type="component" value="Unassembled WGS sequence"/>
</dbReference>